<dbReference type="AlphaFoldDB" id="A0A8T9C223"/>
<gene>
    <name evidence="3" type="ORF">LSUE1_G006004</name>
</gene>
<dbReference type="GO" id="GO:0016491">
    <property type="term" value="F:oxidoreductase activity"/>
    <property type="evidence" value="ECO:0007669"/>
    <property type="project" value="InterPro"/>
</dbReference>
<reference evidence="3 4" key="1">
    <citation type="submission" date="2018-05" db="EMBL/GenBank/DDBJ databases">
        <title>Genome sequencing and assembly of the regulated plant pathogen Lachnellula willkommii and related sister species for the development of diagnostic species identification markers.</title>
        <authorList>
            <person name="Giroux E."/>
            <person name="Bilodeau G."/>
        </authorList>
    </citation>
    <scope>NUCLEOTIDE SEQUENCE [LARGE SCALE GENOMIC DNA]</scope>
    <source>
        <strain evidence="3 4">CBS 268.59</strain>
    </source>
</reference>
<evidence type="ECO:0000259" key="2">
    <source>
        <dbReference type="Pfam" id="PF07110"/>
    </source>
</evidence>
<dbReference type="InterPro" id="IPR011008">
    <property type="entry name" value="Dimeric_a/b-barrel"/>
</dbReference>
<dbReference type="SUPFAM" id="SSF54909">
    <property type="entry name" value="Dimeric alpha+beta barrel"/>
    <property type="match status" value="1"/>
</dbReference>
<evidence type="ECO:0000313" key="3">
    <source>
        <dbReference type="EMBL" id="TVY75829.1"/>
    </source>
</evidence>
<evidence type="ECO:0000313" key="4">
    <source>
        <dbReference type="Proteomes" id="UP000469558"/>
    </source>
</evidence>
<feature type="domain" description="EthD" evidence="2">
    <location>
        <begin position="22"/>
        <end position="116"/>
    </location>
</feature>
<proteinExistence type="inferred from homology"/>
<name>A0A8T9C223_9HELO</name>
<protein>
    <submittedName>
        <fullName evidence="3">Putative oxygenase</fullName>
    </submittedName>
</protein>
<dbReference type="InterPro" id="IPR009799">
    <property type="entry name" value="EthD_dom"/>
</dbReference>
<dbReference type="OrthoDB" id="3454835at2759"/>
<comment type="caution">
    <text evidence="3">The sequence shown here is derived from an EMBL/GenBank/DDBJ whole genome shotgun (WGS) entry which is preliminary data.</text>
</comment>
<organism evidence="3 4">
    <name type="scientific">Lachnellula suecica</name>
    <dbReference type="NCBI Taxonomy" id="602035"/>
    <lineage>
        <taxon>Eukaryota</taxon>
        <taxon>Fungi</taxon>
        <taxon>Dikarya</taxon>
        <taxon>Ascomycota</taxon>
        <taxon>Pezizomycotina</taxon>
        <taxon>Leotiomycetes</taxon>
        <taxon>Helotiales</taxon>
        <taxon>Lachnaceae</taxon>
        <taxon>Lachnellula</taxon>
    </lineage>
</organism>
<dbReference type="EMBL" id="QGMK01000940">
    <property type="protein sequence ID" value="TVY75829.1"/>
    <property type="molecule type" value="Genomic_DNA"/>
</dbReference>
<evidence type="ECO:0000256" key="1">
    <source>
        <dbReference type="ARBA" id="ARBA00005986"/>
    </source>
</evidence>
<dbReference type="Proteomes" id="UP000469558">
    <property type="component" value="Unassembled WGS sequence"/>
</dbReference>
<comment type="similarity">
    <text evidence="1">Belongs to the tpcK family.</text>
</comment>
<dbReference type="Pfam" id="PF07110">
    <property type="entry name" value="EthD"/>
    <property type="match status" value="1"/>
</dbReference>
<accession>A0A8T9C223</accession>
<dbReference type="Gene3D" id="3.30.70.100">
    <property type="match status" value="1"/>
</dbReference>
<keyword evidence="4" id="KW-1185">Reference proteome</keyword>
<sequence>MAEVPTQQASGPIKFTLTHYRKPEHTHEEFIKWIVEKHLPLAVPVFKRHGIISYSLCSHDIQFVTPPPLNNAMKEQLGKVNPAWDFADFDCFIEYVIPDMGVVGSVMSDPKWLVSVKDQDE</sequence>